<dbReference type="EMBL" id="CWGJ01000025">
    <property type="protein sequence ID" value="CRX38981.1"/>
    <property type="molecule type" value="Genomic_DNA"/>
</dbReference>
<dbReference type="RefSeq" id="WP_098038842.1">
    <property type="nucleotide sequence ID" value="NZ_CWGJ01000025.1"/>
</dbReference>
<evidence type="ECO:0000313" key="3">
    <source>
        <dbReference type="Proteomes" id="UP000220251"/>
    </source>
</evidence>
<gene>
    <name evidence="2" type="ORF">ELAC_1654</name>
</gene>
<keyword evidence="3" id="KW-1185">Reference proteome</keyword>
<protein>
    <submittedName>
        <fullName evidence="2">Uncharacterized protein</fullName>
    </submittedName>
</protein>
<sequence length="854" mass="96996">MLPIQNGHYPPYQKQEGSEGKEEESVSERSGLSEEVSYLDNHKILKGRAKDSPIPPHYFNWFVNLSIFRQYAALAGKETQAKIELAVLNAYGKAASLSKTDSATLGIQSSPIVPQDSSYHRSVRNLLLSRVHLAYEEKMGVPFYEFVLIDSPLIAEVFERQWPAPDGLNLKIGSKRQFGELIDHLLLKAQSDKFPDQDSKILIDISSYLHKTADKISDMSDIAFDFEQIVYAKLKRFGEKYPDIEQAEVGDKLLAKLQLIAWVNYEGEHVLLIPKFVQPPEKRVPQEIKGFLTEKVLSRHGSFYGDVREIQACSGFVLSPDKAKRAWLRISDLDEILETLDLPKTLLATKGPSVPTVCKRWSDFLKEPLIDKFRALQNEEAPYLRVLPEATFKLLEGLEAEKIDKIFRAEGLGDLLQISYFRLFNAMQEAILHKDDIIIFSNQIDLIHQEVQSLLAIAAPHGKKEFASSTFNTLCWGADPIIPADLNPRAHLKPSAMHCLASVLSGIEEEKKTNKLKVAVAQDCYYNEAKNPLSFAKTHEIFVLPANFVNEKSSSLQDIGALDLFVTEFHHNILHDVQDYQRVDVLGQVKKLVQDKLVAEQFTVVIDTTVDLEKSLNIKNFLADDAIKNLIANGRLNVVFVRSAQKFDMLGLDNYYGGIVITINDGAHFKRFNRRMDLPEDQVEGLSYQGLTHLQKYSGSSRDSYREEIMENTQKLYRMLPEKAIFQEGTTNPMQISAINDERIFFLDIKFPGHPKTMAVFQKLFVQYAKDNKLPLTSRPSFSFINSSLTAMSSPHGDKLRLNVGMEKVTVLKSYAKFFKRVQKVLTLTKKELKRGNTDDLLASRLQQFDTRRL</sequence>
<name>A0A0H5DQP5_9BACT</name>
<dbReference type="Proteomes" id="UP000220251">
    <property type="component" value="Unassembled WGS sequence"/>
</dbReference>
<feature type="region of interest" description="Disordered" evidence="1">
    <location>
        <begin position="1"/>
        <end position="34"/>
    </location>
</feature>
<evidence type="ECO:0000256" key="1">
    <source>
        <dbReference type="SAM" id="MobiDB-lite"/>
    </source>
</evidence>
<reference evidence="3" key="1">
    <citation type="submission" date="2015-06" db="EMBL/GenBank/DDBJ databases">
        <authorList>
            <person name="Bertelli C."/>
        </authorList>
    </citation>
    <scope>NUCLEOTIDE SEQUENCE [LARGE SCALE GENOMIC DNA]</scope>
    <source>
        <strain evidence="3">CRIB-30</strain>
    </source>
</reference>
<organism evidence="2 3">
    <name type="scientific">Estrella lausannensis</name>
    <dbReference type="NCBI Taxonomy" id="483423"/>
    <lineage>
        <taxon>Bacteria</taxon>
        <taxon>Pseudomonadati</taxon>
        <taxon>Chlamydiota</taxon>
        <taxon>Chlamydiia</taxon>
        <taxon>Parachlamydiales</taxon>
        <taxon>Candidatus Criblamydiaceae</taxon>
        <taxon>Estrella</taxon>
    </lineage>
</organism>
<proteinExistence type="predicted"/>
<accession>A0A0H5DQP5</accession>
<evidence type="ECO:0000313" key="2">
    <source>
        <dbReference type="EMBL" id="CRX38981.1"/>
    </source>
</evidence>
<dbReference type="AlphaFoldDB" id="A0A0H5DQP5"/>
<dbReference type="OrthoDB" id="22088at2"/>
<feature type="compositionally biased region" description="Basic and acidic residues" evidence="1">
    <location>
        <begin position="16"/>
        <end position="27"/>
    </location>
</feature>